<dbReference type="InterPro" id="IPR007921">
    <property type="entry name" value="CHAP_dom"/>
</dbReference>
<dbReference type="Gene3D" id="3.90.1720.10">
    <property type="entry name" value="endopeptidase domain like (from Nostoc punctiforme)"/>
    <property type="match status" value="1"/>
</dbReference>
<dbReference type="InterPro" id="IPR036366">
    <property type="entry name" value="PGBDSf"/>
</dbReference>
<proteinExistence type="predicted"/>
<dbReference type="InterPro" id="IPR052905">
    <property type="entry name" value="LD-transpeptidase_YkuD-like"/>
</dbReference>
<evidence type="ECO:0000313" key="2">
    <source>
        <dbReference type="EMBL" id="QES57151.1"/>
    </source>
</evidence>
<dbReference type="OrthoDB" id="9815928at2"/>
<dbReference type="AlphaFoldDB" id="A0A5P2DV82"/>
<dbReference type="Gene3D" id="1.10.101.10">
    <property type="entry name" value="PGBD-like superfamily/PGBD"/>
    <property type="match status" value="4"/>
</dbReference>
<feature type="domain" description="Peptidase C51" evidence="1">
    <location>
        <begin position="312"/>
        <end position="445"/>
    </location>
</feature>
<dbReference type="SUPFAM" id="SSF47090">
    <property type="entry name" value="PGBD-like"/>
    <property type="match status" value="4"/>
</dbReference>
<protein>
    <recommendedName>
        <fullName evidence="1">Peptidase C51 domain-containing protein</fullName>
    </recommendedName>
</protein>
<name>A0A5P2DV82_STRVZ</name>
<sequence length="445" mass="46077">MPSLSSPSRTTRPPDRAAVSARRLMAMLLTLAAALTALLTGPVPAAHAVDTGLLQRGLSGLSYLPRSGVDGAYGPQTQDSVRHFQRDNGLEADGDAGPKTMAALLAKVKLVQSAAGTPADGDYGTNTLGAVRTYQSRHGLEADGIAGPRTMGEMNIDRIVSSGQGGGTDSETKLLQRNLAGLGYLPLSGVDGAYGPRTKNAVLSFQSDNDLDVDGIAGPQTKGALSAKVQRVQSAAGTPADGDYGPNTLGAVRTYQSGHGLEVDGIAGPRTMAAMGIAREIGSTGPGGGPSGGSPTVPVPPLSGSVRDKIIQAARSQLGQEEWGNNCNPYGRCEAWCAHFASWAWQQAGINYHTAFSGDFYYYGRDHGTLRTDLRNAAPKPGDVILFGTGPSSTSTSVHVGVIERDNGDGTVTTIEGNHNDRVERVTRRLVGGWPAYAIVSPSGG</sequence>
<dbReference type="PANTHER" id="PTHR41533">
    <property type="entry name" value="L,D-TRANSPEPTIDASE HI_1667-RELATED"/>
    <property type="match status" value="1"/>
</dbReference>
<dbReference type="PROSITE" id="PS50911">
    <property type="entry name" value="CHAP"/>
    <property type="match status" value="1"/>
</dbReference>
<dbReference type="InterPro" id="IPR002477">
    <property type="entry name" value="Peptidoglycan-bd-like"/>
</dbReference>
<dbReference type="InterPro" id="IPR036365">
    <property type="entry name" value="PGBD-like_sf"/>
</dbReference>
<gene>
    <name evidence="2" type="ORF">DEJ51_25650</name>
</gene>
<dbReference type="EMBL" id="CP029189">
    <property type="protein sequence ID" value="QES57151.1"/>
    <property type="molecule type" value="Genomic_DNA"/>
</dbReference>
<dbReference type="InterPro" id="IPR006311">
    <property type="entry name" value="TAT_signal"/>
</dbReference>
<dbReference type="Proteomes" id="UP000324101">
    <property type="component" value="Chromosome"/>
</dbReference>
<dbReference type="InterPro" id="IPR038765">
    <property type="entry name" value="Papain-like_cys_pep_sf"/>
</dbReference>
<evidence type="ECO:0000313" key="3">
    <source>
        <dbReference type="Proteomes" id="UP000324101"/>
    </source>
</evidence>
<reference evidence="2 3" key="1">
    <citation type="submission" date="2018-05" db="EMBL/GenBank/DDBJ databases">
        <title>Streptomyces venezuelae.</title>
        <authorList>
            <person name="Kim W."/>
            <person name="Lee N."/>
            <person name="Cho B.-K."/>
        </authorList>
    </citation>
    <scope>NUCLEOTIDE SEQUENCE [LARGE SCALE GENOMIC DNA]</scope>
    <source>
        <strain evidence="2 3">ATCC 21018</strain>
    </source>
</reference>
<dbReference type="PROSITE" id="PS51318">
    <property type="entry name" value="TAT"/>
    <property type="match status" value="1"/>
</dbReference>
<organism evidence="2 3">
    <name type="scientific">Streptomyces venezuelae</name>
    <dbReference type="NCBI Taxonomy" id="54571"/>
    <lineage>
        <taxon>Bacteria</taxon>
        <taxon>Bacillati</taxon>
        <taxon>Actinomycetota</taxon>
        <taxon>Actinomycetes</taxon>
        <taxon>Kitasatosporales</taxon>
        <taxon>Streptomycetaceae</taxon>
        <taxon>Streptomyces</taxon>
    </lineage>
</organism>
<evidence type="ECO:0000259" key="1">
    <source>
        <dbReference type="PROSITE" id="PS50911"/>
    </source>
</evidence>
<dbReference type="PANTHER" id="PTHR41533:SF1">
    <property type="entry name" value="L,D-TRANSPEPTIDASE YCBB-RELATED"/>
    <property type="match status" value="1"/>
</dbReference>
<dbReference type="Pfam" id="PF05257">
    <property type="entry name" value="CHAP"/>
    <property type="match status" value="1"/>
</dbReference>
<dbReference type="SUPFAM" id="SSF54001">
    <property type="entry name" value="Cysteine proteinases"/>
    <property type="match status" value="1"/>
</dbReference>
<dbReference type="RefSeq" id="WP_150259968.1">
    <property type="nucleotide sequence ID" value="NZ_CP029189.1"/>
</dbReference>
<accession>A0A5P2DV82</accession>
<dbReference type="Pfam" id="PF01471">
    <property type="entry name" value="PG_binding_1"/>
    <property type="match status" value="4"/>
</dbReference>